<keyword evidence="2" id="KW-1185">Reference proteome</keyword>
<comment type="caution">
    <text evidence="1">The sequence shown here is derived from an EMBL/GenBank/DDBJ whole genome shotgun (WGS) entry which is preliminary data.</text>
</comment>
<dbReference type="EMBL" id="CAMAPE010000046">
    <property type="protein sequence ID" value="CAH9104685.1"/>
    <property type="molecule type" value="Genomic_DNA"/>
</dbReference>
<accession>A0A9P0ZN77</accession>
<proteinExistence type="predicted"/>
<gene>
    <name evidence="1" type="ORF">CEURO_LOCUS16651</name>
</gene>
<organism evidence="1 2">
    <name type="scientific">Cuscuta europaea</name>
    <name type="common">European dodder</name>
    <dbReference type="NCBI Taxonomy" id="41803"/>
    <lineage>
        <taxon>Eukaryota</taxon>
        <taxon>Viridiplantae</taxon>
        <taxon>Streptophyta</taxon>
        <taxon>Embryophyta</taxon>
        <taxon>Tracheophyta</taxon>
        <taxon>Spermatophyta</taxon>
        <taxon>Magnoliopsida</taxon>
        <taxon>eudicotyledons</taxon>
        <taxon>Gunneridae</taxon>
        <taxon>Pentapetalae</taxon>
        <taxon>asterids</taxon>
        <taxon>lamiids</taxon>
        <taxon>Solanales</taxon>
        <taxon>Convolvulaceae</taxon>
        <taxon>Cuscuteae</taxon>
        <taxon>Cuscuta</taxon>
        <taxon>Cuscuta subgen. Cuscuta</taxon>
    </lineage>
</organism>
<reference evidence="1" key="1">
    <citation type="submission" date="2022-07" db="EMBL/GenBank/DDBJ databases">
        <authorList>
            <person name="Macas J."/>
            <person name="Novak P."/>
            <person name="Neumann P."/>
        </authorList>
    </citation>
    <scope>NUCLEOTIDE SEQUENCE</scope>
</reference>
<sequence>MTTAFGVMGRFADCGSESAPGSPVATTIGHGSLEGKGAYPVKALKFLFFRLLSCRLTTPSTIAVGGRWGSTRVGVERGALVWLGYCSGGFCLIH</sequence>
<evidence type="ECO:0000313" key="2">
    <source>
        <dbReference type="Proteomes" id="UP001152484"/>
    </source>
</evidence>
<protein>
    <submittedName>
        <fullName evidence="1">Uncharacterized protein</fullName>
    </submittedName>
</protein>
<name>A0A9P0ZN77_CUSEU</name>
<evidence type="ECO:0000313" key="1">
    <source>
        <dbReference type="EMBL" id="CAH9104685.1"/>
    </source>
</evidence>
<dbReference type="AlphaFoldDB" id="A0A9P0ZN77"/>
<dbReference type="Proteomes" id="UP001152484">
    <property type="component" value="Unassembled WGS sequence"/>
</dbReference>